<evidence type="ECO:0000313" key="3">
    <source>
        <dbReference type="Proteomes" id="UP000295636"/>
    </source>
</evidence>
<accession>A0A4R5KIU2</accession>
<sequence length="99" mass="10931">MALAQHQYKRPHWLAIDLGQNYTIKSAEITTGKGSSEAVGNFKLQSWNGTAWVDIPGTSVTGNTSTKVVQMFTSVTTSNVRFCSTDNGYVKVKDIRIFE</sequence>
<dbReference type="Pfam" id="PF00754">
    <property type="entry name" value="F5_F8_type_C"/>
    <property type="match status" value="1"/>
</dbReference>
<dbReference type="EMBL" id="SMRT01000010">
    <property type="protein sequence ID" value="TDF95403.1"/>
    <property type="molecule type" value="Genomic_DNA"/>
</dbReference>
<evidence type="ECO:0000259" key="1">
    <source>
        <dbReference type="PROSITE" id="PS50022"/>
    </source>
</evidence>
<reference evidence="2 3" key="1">
    <citation type="submission" date="2019-03" db="EMBL/GenBank/DDBJ databases">
        <title>This is whole genome sequence of Paenibacillus sp MS74 strain.</title>
        <authorList>
            <person name="Trinh H.N."/>
        </authorList>
    </citation>
    <scope>NUCLEOTIDE SEQUENCE [LARGE SCALE GENOMIC DNA]</scope>
    <source>
        <strain evidence="2 3">MS74</strain>
    </source>
</reference>
<dbReference type="InterPro" id="IPR008979">
    <property type="entry name" value="Galactose-bd-like_sf"/>
</dbReference>
<evidence type="ECO:0000313" key="2">
    <source>
        <dbReference type="EMBL" id="TDF95403.1"/>
    </source>
</evidence>
<comment type="caution">
    <text evidence="2">The sequence shown here is derived from an EMBL/GenBank/DDBJ whole genome shotgun (WGS) entry which is preliminary data.</text>
</comment>
<dbReference type="PROSITE" id="PS50022">
    <property type="entry name" value="FA58C_3"/>
    <property type="match status" value="1"/>
</dbReference>
<dbReference type="Gene3D" id="2.60.120.260">
    <property type="entry name" value="Galactose-binding domain-like"/>
    <property type="match status" value="1"/>
</dbReference>
<proteinExistence type="predicted"/>
<feature type="domain" description="F5/8 type C" evidence="1">
    <location>
        <begin position="1"/>
        <end position="99"/>
    </location>
</feature>
<name>A0A4R5KIU2_9BACL</name>
<organism evidence="2 3">
    <name type="scientific">Paenibacillus piri</name>
    <dbReference type="NCBI Taxonomy" id="2547395"/>
    <lineage>
        <taxon>Bacteria</taxon>
        <taxon>Bacillati</taxon>
        <taxon>Bacillota</taxon>
        <taxon>Bacilli</taxon>
        <taxon>Bacillales</taxon>
        <taxon>Paenibacillaceae</taxon>
        <taxon>Paenibacillus</taxon>
    </lineage>
</organism>
<dbReference type="OrthoDB" id="2497772at2"/>
<dbReference type="SUPFAM" id="SSF49785">
    <property type="entry name" value="Galactose-binding domain-like"/>
    <property type="match status" value="1"/>
</dbReference>
<gene>
    <name evidence="2" type="ORF">E1757_20010</name>
</gene>
<dbReference type="RefSeq" id="WP_133231384.1">
    <property type="nucleotide sequence ID" value="NZ_SMRT01000010.1"/>
</dbReference>
<keyword evidence="3" id="KW-1185">Reference proteome</keyword>
<protein>
    <submittedName>
        <fullName evidence="2">Discoidin domain-containing protein</fullName>
    </submittedName>
</protein>
<dbReference type="AlphaFoldDB" id="A0A4R5KIU2"/>
<dbReference type="InterPro" id="IPR000421">
    <property type="entry name" value="FA58C"/>
</dbReference>
<dbReference type="Proteomes" id="UP000295636">
    <property type="component" value="Unassembled WGS sequence"/>
</dbReference>